<evidence type="ECO:0000256" key="2">
    <source>
        <dbReference type="ARBA" id="ARBA00022705"/>
    </source>
</evidence>
<dbReference type="PANTHER" id="PTHR28605">
    <property type="entry name" value="CTF8, CHROMOSOME TRANSMISSION FIDELITY FACTOR 8 HOMOLOG (S. CEREVISIAE)"/>
    <property type="match status" value="1"/>
</dbReference>
<dbReference type="GO" id="GO:0007064">
    <property type="term" value="P:mitotic sister chromatid cohesion"/>
    <property type="evidence" value="ECO:0007669"/>
    <property type="project" value="InterPro"/>
</dbReference>
<dbReference type="GO" id="GO:0003677">
    <property type="term" value="F:DNA binding"/>
    <property type="evidence" value="ECO:0007669"/>
    <property type="project" value="UniProtKB-KW"/>
</dbReference>
<evidence type="ECO:0008006" key="10">
    <source>
        <dbReference type="Google" id="ProtNLM"/>
    </source>
</evidence>
<dbReference type="VEuPathDB" id="FungiDB:ACJ73_04959"/>
<accession>A0A1J9Q582</accession>
<dbReference type="InterPro" id="IPR018607">
    <property type="entry name" value="Ctf8"/>
</dbReference>
<dbReference type="Proteomes" id="UP000242791">
    <property type="component" value="Unassembled WGS sequence"/>
</dbReference>
<feature type="region of interest" description="Disordered" evidence="7">
    <location>
        <begin position="1"/>
        <end position="21"/>
    </location>
</feature>
<keyword evidence="4" id="KW-0539">Nucleus</keyword>
<proteinExistence type="inferred from homology"/>
<reference evidence="8 9" key="1">
    <citation type="submission" date="2015-08" db="EMBL/GenBank/DDBJ databases">
        <title>Emmonsia species relationships and genome sequence.</title>
        <authorList>
            <person name="Cuomo C.A."/>
            <person name="Schwartz I.S."/>
            <person name="Kenyon C."/>
            <person name="De Hoog G.S."/>
            <person name="Govender N.P."/>
            <person name="Botha A."/>
            <person name="Moreno L."/>
            <person name="De Vries M."/>
            <person name="Munoz J.F."/>
            <person name="Stielow J.B."/>
        </authorList>
    </citation>
    <scope>NUCLEOTIDE SEQUENCE [LARGE SCALE GENOMIC DNA]</scope>
    <source>
        <strain evidence="8 9">EI222</strain>
    </source>
</reference>
<keyword evidence="5" id="KW-0131">Cell cycle</keyword>
<keyword evidence="9" id="KW-1185">Reference proteome</keyword>
<dbReference type="STRING" id="1658174.A0A1J9Q582"/>
<name>A0A1J9Q582_9EURO</name>
<evidence type="ECO:0000256" key="6">
    <source>
        <dbReference type="ARBA" id="ARBA00038447"/>
    </source>
</evidence>
<evidence type="ECO:0000256" key="4">
    <source>
        <dbReference type="ARBA" id="ARBA00023242"/>
    </source>
</evidence>
<dbReference type="AlphaFoldDB" id="A0A1J9Q582"/>
<protein>
    <recommendedName>
        <fullName evidence="10">Sister chromatid cohesion protein Ctf8</fullName>
    </recommendedName>
</protein>
<keyword evidence="2" id="KW-0235">DNA replication</keyword>
<evidence type="ECO:0000256" key="7">
    <source>
        <dbReference type="SAM" id="MobiDB-lite"/>
    </source>
</evidence>
<dbReference type="GO" id="GO:0031390">
    <property type="term" value="C:Ctf18 RFC-like complex"/>
    <property type="evidence" value="ECO:0007669"/>
    <property type="project" value="InterPro"/>
</dbReference>
<gene>
    <name evidence="8" type="ORF">ACJ73_04959</name>
</gene>
<sequence>MPTVRLHPPCERGAKTENINNPLPQLLQTPSGLAILELQGTINLPDSSAANDPDTLDMDLESSGLADSPKQYRTPIGRLIFPDYNDAADNDPNDDSWMKRVYLYVGRHQRLTGEVKKLLRPLAAIQRVEETGQECRAGEMKGEKTKARLRAEGMLEAEYSDDERRDSCDELEIVDVIRHKIIFSSRPEPVSSDE</sequence>
<evidence type="ECO:0000256" key="1">
    <source>
        <dbReference type="ARBA" id="ARBA00004123"/>
    </source>
</evidence>
<dbReference type="GO" id="GO:0006260">
    <property type="term" value="P:DNA replication"/>
    <property type="evidence" value="ECO:0007669"/>
    <property type="project" value="UniProtKB-KW"/>
</dbReference>
<evidence type="ECO:0000313" key="8">
    <source>
        <dbReference type="EMBL" id="OJD23681.1"/>
    </source>
</evidence>
<keyword evidence="3" id="KW-0238">DNA-binding</keyword>
<dbReference type="EMBL" id="LGTZ01000732">
    <property type="protein sequence ID" value="OJD23681.1"/>
    <property type="molecule type" value="Genomic_DNA"/>
</dbReference>
<organism evidence="8 9">
    <name type="scientific">Blastomyces percursus</name>
    <dbReference type="NCBI Taxonomy" id="1658174"/>
    <lineage>
        <taxon>Eukaryota</taxon>
        <taxon>Fungi</taxon>
        <taxon>Dikarya</taxon>
        <taxon>Ascomycota</taxon>
        <taxon>Pezizomycotina</taxon>
        <taxon>Eurotiomycetes</taxon>
        <taxon>Eurotiomycetidae</taxon>
        <taxon>Onygenales</taxon>
        <taxon>Ajellomycetaceae</taxon>
        <taxon>Blastomyces</taxon>
    </lineage>
</organism>
<dbReference type="PANTHER" id="PTHR28605:SF1">
    <property type="entry name" value="CHROMOSOME TRANSMISSION FIDELITY FACTOR 8"/>
    <property type="match status" value="1"/>
</dbReference>
<dbReference type="OrthoDB" id="121932at2759"/>
<evidence type="ECO:0000256" key="3">
    <source>
        <dbReference type="ARBA" id="ARBA00023125"/>
    </source>
</evidence>
<comment type="subcellular location">
    <subcellularLocation>
        <location evidence="1">Nucleus</location>
    </subcellularLocation>
</comment>
<comment type="similarity">
    <text evidence="6">Belongs to the CTF8 family.</text>
</comment>
<dbReference type="Pfam" id="PF09696">
    <property type="entry name" value="Ctf8"/>
    <property type="match status" value="1"/>
</dbReference>
<comment type="caution">
    <text evidence="8">The sequence shown here is derived from an EMBL/GenBank/DDBJ whole genome shotgun (WGS) entry which is preliminary data.</text>
</comment>
<evidence type="ECO:0000256" key="5">
    <source>
        <dbReference type="ARBA" id="ARBA00023306"/>
    </source>
</evidence>
<evidence type="ECO:0000313" key="9">
    <source>
        <dbReference type="Proteomes" id="UP000242791"/>
    </source>
</evidence>